<dbReference type="EMBL" id="AP028947">
    <property type="protein sequence ID" value="BET24642.1"/>
    <property type="molecule type" value="Genomic_DNA"/>
</dbReference>
<evidence type="ECO:0000313" key="2">
    <source>
        <dbReference type="EMBL" id="BET24642.1"/>
    </source>
</evidence>
<dbReference type="KEGG" id="lto:RGQ30_01430"/>
<evidence type="ECO:0000313" key="3">
    <source>
        <dbReference type="Proteomes" id="UP001329151"/>
    </source>
</evidence>
<feature type="region of interest" description="Disordered" evidence="1">
    <location>
        <begin position="58"/>
        <end position="77"/>
    </location>
</feature>
<dbReference type="AlphaFoldDB" id="A0AA86MH32"/>
<name>A0AA86MH32_9BURK</name>
<gene>
    <name evidence="2" type="ORF">RGQ30_01430</name>
</gene>
<proteinExistence type="predicted"/>
<reference evidence="2 3" key="1">
    <citation type="submission" date="2023-10" db="EMBL/GenBank/DDBJ databases">
        <title>Complete Genome Sequence of Limnobacter thiooxidans CS-K2T, Isolated from freshwater lake sediments in Bavaria, Germany.</title>
        <authorList>
            <person name="Naruki M."/>
            <person name="Watanabe A."/>
            <person name="Warashina T."/>
            <person name="Morita T."/>
            <person name="Arakawa K."/>
        </authorList>
    </citation>
    <scope>NUCLEOTIDE SEQUENCE [LARGE SCALE GENOMIC DNA]</scope>
    <source>
        <strain evidence="2 3">CS-K2</strain>
    </source>
</reference>
<organism evidence="2 3">
    <name type="scientific">Limnobacter thiooxidans</name>
    <dbReference type="NCBI Taxonomy" id="131080"/>
    <lineage>
        <taxon>Bacteria</taxon>
        <taxon>Pseudomonadati</taxon>
        <taxon>Pseudomonadota</taxon>
        <taxon>Betaproteobacteria</taxon>
        <taxon>Burkholderiales</taxon>
        <taxon>Burkholderiaceae</taxon>
        <taxon>Limnobacter</taxon>
    </lineage>
</organism>
<evidence type="ECO:0000256" key="1">
    <source>
        <dbReference type="SAM" id="MobiDB-lite"/>
    </source>
</evidence>
<dbReference type="Proteomes" id="UP001329151">
    <property type="component" value="Chromosome"/>
</dbReference>
<protein>
    <submittedName>
        <fullName evidence="2">Uncharacterized protein</fullName>
    </submittedName>
</protein>
<keyword evidence="3" id="KW-1185">Reference proteome</keyword>
<sequence length="683" mass="75573">MEAIKQILRCIANTLKQAFNTSRVDSGSKSAPALVDEEPWNPQEARYDLDCLKIPKSRIAPKAESTPHPSSRAVCPRPLPKPVELQQLNMPANPEDNFPNVFPFGVNYNLAKVPVASRLGISIETDQALRSELRNSILSRQGIFEWARQGGKGLRSQLESGLIASQSVSLGHGVVVHGLEGLKTRNGVQHYQILVSAPAQDVEGEVDTFVVPVTELQVPNGKVIEKDWLRRSARALQFHLSKVDPPYQDSVETPLVLSSGCNRLADLHVLQTEVSSRIQAGLVQSQNELTQTLRQLAPEFLPNNSGEAPWQLGPVLQRQLIIRQSNEGEIQQGPLASKRHFVRGTEPTPLPDASQVSATAPAAAPTILLDPEPEPVFVRVPPVSNLDSPRELTLVGKAPPYRPIEGRAFRQIGHDNHCGIAAINGFFQTPVISPAKAVNHILDHDESFSSVRNLAQSRLPGLYHPNLVAAIREGKGIVMRRNDFVDVNNQLDNYEDHQVLFENTSPAEQWDSVCNYKYPGLPKPDEVEITPDLWLSVAKGMHVDRLESMVNQFLRTKGNSRDWSAYPDRVTRYSVGDGYADNRAELEESIKDLIQKREGDQAGNTRFPMICMISGHYFAVARAENGDWVKLDSNGTNFTGIQPSSRFAKKEELEQALIGAGVIHVICEPLPLPKQPDSEAERR</sequence>
<accession>A0AA86MH32</accession>